<feature type="binding site" evidence="4">
    <location>
        <position position="174"/>
    </location>
    <ligand>
        <name>NADP(+)</name>
        <dbReference type="ChEBI" id="CHEBI:58349"/>
    </ligand>
</feature>
<comment type="similarity">
    <text evidence="4">Belongs to the NAD(P)-dependent epimerase/dehydratase family. HldD subfamily.</text>
</comment>
<keyword evidence="7" id="KW-1185">Reference proteome</keyword>
<feature type="active site" description="Proton acceptor" evidence="4">
    <location>
        <position position="141"/>
    </location>
</feature>
<feature type="binding site" evidence="4">
    <location>
        <begin position="10"/>
        <end position="11"/>
    </location>
    <ligand>
        <name>NADP(+)</name>
        <dbReference type="ChEBI" id="CHEBI:58349"/>
    </ligand>
</feature>
<dbReference type="CDD" id="cd05248">
    <property type="entry name" value="ADP_GME_SDR_e"/>
    <property type="match status" value="1"/>
</dbReference>
<proteinExistence type="inferred from homology"/>
<dbReference type="NCBIfam" id="TIGR02197">
    <property type="entry name" value="heptose_epim"/>
    <property type="match status" value="1"/>
</dbReference>
<dbReference type="PANTHER" id="PTHR43103">
    <property type="entry name" value="NUCLEOSIDE-DIPHOSPHATE-SUGAR EPIMERASE"/>
    <property type="match status" value="1"/>
</dbReference>
<evidence type="ECO:0000256" key="2">
    <source>
        <dbReference type="ARBA" id="ARBA00023235"/>
    </source>
</evidence>
<feature type="domain" description="NAD-dependent epimerase/dehydratase" evidence="5">
    <location>
        <begin position="3"/>
        <end position="247"/>
    </location>
</feature>
<dbReference type="InterPro" id="IPR011912">
    <property type="entry name" value="Heptose_epim"/>
</dbReference>
<dbReference type="EC" id="5.1.3.20" evidence="4"/>
<keyword evidence="2 4" id="KW-0413">Isomerase</keyword>
<comment type="caution">
    <text evidence="4">Lacks conserved residue(s) required for the propagation of feature annotation.</text>
</comment>
<feature type="active site" description="Proton acceptor" evidence="4">
    <location>
        <position position="182"/>
    </location>
</feature>
<comment type="function">
    <text evidence="4">Catalyzes the interconversion between ADP-D-glycero-beta-D-manno-heptose and ADP-L-glycero-beta-D-manno-heptose via an epimerization at carbon 6 of the heptose.</text>
</comment>
<organism evidence="6 7">
    <name type="scientific">Paracraurococcus ruber</name>
    <dbReference type="NCBI Taxonomy" id="77675"/>
    <lineage>
        <taxon>Bacteria</taxon>
        <taxon>Pseudomonadati</taxon>
        <taxon>Pseudomonadota</taxon>
        <taxon>Alphaproteobacteria</taxon>
        <taxon>Acetobacterales</taxon>
        <taxon>Roseomonadaceae</taxon>
        <taxon>Paracraurococcus</taxon>
    </lineage>
</organism>
<feature type="binding site" evidence="4">
    <location>
        <position position="191"/>
    </location>
    <ligand>
        <name>substrate</name>
    </ligand>
</feature>
<feature type="binding site" evidence="4">
    <location>
        <position position="184"/>
    </location>
    <ligand>
        <name>substrate</name>
    </ligand>
</feature>
<sequence>MYLVTGGAGFIGSNLVAALAARGAEVMVVDHLGTGDKWRNLAKHTIAGLLPPPALEEFLAARPPLTAVLHMGAISATTETNGDLVAATNLTLPLRLWEACAEREVPFIYASSAATYGDGEQGFDDDADPAALARLRPLNLYGWSKLAFDRRVAQLLARGAPRPPQWAGLRFFNVYGPNEAHKGRMASVLFHKFRQVLGGEPATLFRSDRAGIADGQQMRDFVHVDDCVAVMLWLLETPRASGIFNVGSGRARSFFDLVHAMFAAMGREPQIRFVDMPADLLGKYQYFTEAPLDRLRAAGFNAQTTPLEDGVRRTVQDFLMTGDPYR</sequence>
<protein>
    <recommendedName>
        <fullName evidence="4">ADP-L-glycero-D-manno-heptose-6-epimerase</fullName>
        <ecNumber evidence="4">5.1.3.20</ecNumber>
    </recommendedName>
    <alternativeName>
        <fullName evidence="4">ADP-L-glycero-beta-D-manno-heptose-6-epimerase</fullName>
        <shortName evidence="4">ADP-glyceromanno-heptose 6-epimerase</shortName>
        <shortName evidence="4">ADP-hep 6-epimerase</shortName>
        <shortName evidence="4">AGME</shortName>
    </alternativeName>
</protein>
<gene>
    <name evidence="6" type="primary">rfaD</name>
    <name evidence="4" type="synonym">hldD</name>
    <name evidence="6" type="ORF">CKO45_25605</name>
</gene>
<keyword evidence="3 4" id="KW-0119">Carbohydrate metabolism</keyword>
<dbReference type="PANTHER" id="PTHR43103:SF3">
    <property type="entry name" value="ADP-L-GLYCERO-D-MANNO-HEPTOSE-6-EPIMERASE"/>
    <property type="match status" value="1"/>
</dbReference>
<feature type="binding site" evidence="4">
    <location>
        <position position="37"/>
    </location>
    <ligand>
        <name>NADP(+)</name>
        <dbReference type="ChEBI" id="CHEBI:58349"/>
    </ligand>
</feature>
<comment type="catalytic activity">
    <reaction evidence="4">
        <text>ADP-D-glycero-beta-D-manno-heptose = ADP-L-glycero-beta-D-manno-heptose</text>
        <dbReference type="Rhea" id="RHEA:17577"/>
        <dbReference type="ChEBI" id="CHEBI:59967"/>
        <dbReference type="ChEBI" id="CHEBI:61506"/>
        <dbReference type="EC" id="5.1.3.20"/>
    </reaction>
</comment>
<feature type="binding site" evidence="4">
    <location>
        <begin position="205"/>
        <end position="208"/>
    </location>
    <ligand>
        <name>substrate</name>
    </ligand>
</feature>
<dbReference type="Gene3D" id="3.90.25.10">
    <property type="entry name" value="UDP-galactose 4-epimerase, domain 1"/>
    <property type="match status" value="1"/>
</dbReference>
<evidence type="ECO:0000256" key="4">
    <source>
        <dbReference type="HAMAP-Rule" id="MF_01601"/>
    </source>
</evidence>
<feature type="binding site" evidence="4">
    <location>
        <begin position="71"/>
        <end position="75"/>
    </location>
    <ligand>
        <name>NADP(+)</name>
        <dbReference type="ChEBI" id="CHEBI:58349"/>
    </ligand>
</feature>
<reference evidence="6 7" key="1">
    <citation type="journal article" date="2020" name="Microorganisms">
        <title>Osmotic Adaptation and Compatible Solute Biosynthesis of Phototrophic Bacteria as Revealed from Genome Analyses.</title>
        <authorList>
            <person name="Imhoff J.F."/>
            <person name="Rahn T."/>
            <person name="Kunzel S."/>
            <person name="Keller A."/>
            <person name="Neulinger S.C."/>
        </authorList>
    </citation>
    <scope>NUCLEOTIDE SEQUENCE [LARGE SCALE GENOMIC DNA]</scope>
    <source>
        <strain evidence="6 7">DSM 15382</strain>
    </source>
</reference>
<comment type="cofactor">
    <cofactor evidence="4">
        <name>NADP(+)</name>
        <dbReference type="ChEBI" id="CHEBI:58349"/>
    </cofactor>
    <text evidence="4">Binds 1 NADP(+) per subunit.</text>
</comment>
<feature type="binding site" evidence="4">
    <location>
        <position position="182"/>
    </location>
    <ligand>
        <name>NADP(+)</name>
        <dbReference type="ChEBI" id="CHEBI:58349"/>
    </ligand>
</feature>
<evidence type="ECO:0000313" key="7">
    <source>
        <dbReference type="Proteomes" id="UP000697995"/>
    </source>
</evidence>
<evidence type="ECO:0000259" key="5">
    <source>
        <dbReference type="Pfam" id="PF01370"/>
    </source>
</evidence>
<accession>A0ABS1D4H0</accession>
<feature type="binding site" evidence="4">
    <location>
        <position position="145"/>
    </location>
    <ligand>
        <name>NADP(+)</name>
        <dbReference type="ChEBI" id="CHEBI:58349"/>
    </ligand>
</feature>
<evidence type="ECO:0000313" key="6">
    <source>
        <dbReference type="EMBL" id="MBK1661588.1"/>
    </source>
</evidence>
<feature type="binding site" evidence="4">
    <location>
        <position position="284"/>
    </location>
    <ligand>
        <name>substrate</name>
    </ligand>
</feature>
<keyword evidence="1 4" id="KW-0521">NADP</keyword>
<dbReference type="Proteomes" id="UP000697995">
    <property type="component" value="Unassembled WGS sequence"/>
</dbReference>
<dbReference type="InterPro" id="IPR036291">
    <property type="entry name" value="NAD(P)-bd_dom_sf"/>
</dbReference>
<name>A0ABS1D4H0_9PROT</name>
<dbReference type="Gene3D" id="3.40.50.720">
    <property type="entry name" value="NAD(P)-binding Rossmann-like Domain"/>
    <property type="match status" value="1"/>
</dbReference>
<comment type="caution">
    <text evidence="6">The sequence shown here is derived from an EMBL/GenBank/DDBJ whole genome shotgun (WGS) entry which is preliminary data.</text>
</comment>
<comment type="domain">
    <text evidence="4">Contains a large N-terminal NADP-binding domain, and a smaller C-terminal substrate-binding domain.</text>
</comment>
<feature type="binding site" evidence="4">
    <location>
        <begin position="30"/>
        <end position="31"/>
    </location>
    <ligand>
        <name>NADP(+)</name>
        <dbReference type="ChEBI" id="CHEBI:58349"/>
    </ligand>
</feature>
<dbReference type="EMBL" id="NRSG01000329">
    <property type="protein sequence ID" value="MBK1661588.1"/>
    <property type="molecule type" value="Genomic_DNA"/>
</dbReference>
<evidence type="ECO:0000256" key="1">
    <source>
        <dbReference type="ARBA" id="ARBA00022857"/>
    </source>
</evidence>
<dbReference type="Pfam" id="PF01370">
    <property type="entry name" value="Epimerase"/>
    <property type="match status" value="1"/>
</dbReference>
<evidence type="ECO:0000256" key="3">
    <source>
        <dbReference type="ARBA" id="ARBA00023277"/>
    </source>
</evidence>
<dbReference type="SUPFAM" id="SSF51735">
    <property type="entry name" value="NAD(P)-binding Rossmann-fold domains"/>
    <property type="match status" value="1"/>
</dbReference>
<dbReference type="RefSeq" id="WP_133222959.1">
    <property type="nucleotide sequence ID" value="NZ_NRSG01000329.1"/>
</dbReference>
<comment type="pathway">
    <text evidence="4">Nucleotide-sugar biosynthesis; ADP-L-glycero-beta-D-manno-heptose biosynthesis; ADP-L-glycero-beta-D-manno-heptose from D-glycero-beta-D-manno-heptose 7-phosphate: step 4/4.</text>
</comment>
<dbReference type="InterPro" id="IPR001509">
    <property type="entry name" value="Epimerase_deHydtase"/>
</dbReference>
<feature type="binding site" evidence="4">
    <location>
        <position position="219"/>
    </location>
    <ligand>
        <name>substrate</name>
    </ligand>
</feature>
<comment type="subunit">
    <text evidence="4">Homopentamer.</text>
</comment>
<feature type="binding site" evidence="4">
    <location>
        <position position="173"/>
    </location>
    <ligand>
        <name>substrate</name>
    </ligand>
</feature>
<dbReference type="HAMAP" id="MF_01601">
    <property type="entry name" value="Heptose_epimerase"/>
    <property type="match status" value="1"/>
</dbReference>